<comment type="caution">
    <text evidence="1">The sequence shown here is derived from an EMBL/GenBank/DDBJ whole genome shotgun (WGS) entry which is preliminary data.</text>
</comment>
<evidence type="ECO:0000313" key="1">
    <source>
        <dbReference type="EMBL" id="GGJ33260.1"/>
    </source>
</evidence>
<gene>
    <name evidence="1" type="ORF">GCM10010121_050510</name>
</gene>
<proteinExistence type="predicted"/>
<dbReference type="Proteomes" id="UP000657574">
    <property type="component" value="Unassembled WGS sequence"/>
</dbReference>
<name>A0A917NVN7_9ACTN</name>
<dbReference type="EMBL" id="BMQA01000017">
    <property type="protein sequence ID" value="GGJ33260.1"/>
    <property type="molecule type" value="Genomic_DNA"/>
</dbReference>
<dbReference type="RefSeq" id="WP_229840710.1">
    <property type="nucleotide sequence ID" value="NZ_BMQA01000017.1"/>
</dbReference>
<keyword evidence="2" id="KW-1185">Reference proteome</keyword>
<organism evidence="1 2">
    <name type="scientific">Streptomyces brasiliensis</name>
    <dbReference type="NCBI Taxonomy" id="1954"/>
    <lineage>
        <taxon>Bacteria</taxon>
        <taxon>Bacillati</taxon>
        <taxon>Actinomycetota</taxon>
        <taxon>Actinomycetes</taxon>
        <taxon>Kitasatosporales</taxon>
        <taxon>Streptomycetaceae</taxon>
        <taxon>Streptomyces</taxon>
    </lineage>
</organism>
<dbReference type="AlphaFoldDB" id="A0A917NVN7"/>
<reference evidence="1" key="2">
    <citation type="submission" date="2020-09" db="EMBL/GenBank/DDBJ databases">
        <authorList>
            <person name="Sun Q."/>
            <person name="Ohkuma M."/>
        </authorList>
    </citation>
    <scope>NUCLEOTIDE SEQUENCE</scope>
    <source>
        <strain evidence="1">JCM 3086</strain>
    </source>
</reference>
<evidence type="ECO:0000313" key="2">
    <source>
        <dbReference type="Proteomes" id="UP000657574"/>
    </source>
</evidence>
<protein>
    <submittedName>
        <fullName evidence="1">Uncharacterized protein</fullName>
    </submittedName>
</protein>
<sequence length="65" mass="7405">MHVNSKLNFTRAWDSEQGSVFQRDPDMVGRAWAAMMANDPVGSTWGPQLSPGVFEGIHRYRNSYF</sequence>
<reference evidence="1" key="1">
    <citation type="journal article" date="2014" name="Int. J. Syst. Evol. Microbiol.">
        <title>Complete genome sequence of Corynebacterium casei LMG S-19264T (=DSM 44701T), isolated from a smear-ripened cheese.</title>
        <authorList>
            <consortium name="US DOE Joint Genome Institute (JGI-PGF)"/>
            <person name="Walter F."/>
            <person name="Albersmeier A."/>
            <person name="Kalinowski J."/>
            <person name="Ruckert C."/>
        </authorList>
    </citation>
    <scope>NUCLEOTIDE SEQUENCE</scope>
    <source>
        <strain evidence="1">JCM 3086</strain>
    </source>
</reference>
<accession>A0A917NVN7</accession>